<organism evidence="1 2">
    <name type="scientific">Trichogramma brassicae</name>
    <dbReference type="NCBI Taxonomy" id="86971"/>
    <lineage>
        <taxon>Eukaryota</taxon>
        <taxon>Metazoa</taxon>
        <taxon>Ecdysozoa</taxon>
        <taxon>Arthropoda</taxon>
        <taxon>Hexapoda</taxon>
        <taxon>Insecta</taxon>
        <taxon>Pterygota</taxon>
        <taxon>Neoptera</taxon>
        <taxon>Endopterygota</taxon>
        <taxon>Hymenoptera</taxon>
        <taxon>Apocrita</taxon>
        <taxon>Proctotrupomorpha</taxon>
        <taxon>Chalcidoidea</taxon>
        <taxon>Trichogrammatidae</taxon>
        <taxon>Trichogramma</taxon>
    </lineage>
</organism>
<evidence type="ECO:0000313" key="2">
    <source>
        <dbReference type="Proteomes" id="UP000479190"/>
    </source>
</evidence>
<reference evidence="1 2" key="1">
    <citation type="submission" date="2020-02" db="EMBL/GenBank/DDBJ databases">
        <authorList>
            <person name="Ferguson B K."/>
        </authorList>
    </citation>
    <scope>NUCLEOTIDE SEQUENCE [LARGE SCALE GENOMIC DNA]</scope>
</reference>
<keyword evidence="2" id="KW-1185">Reference proteome</keyword>
<dbReference type="EMBL" id="CADCXV010000413">
    <property type="protein sequence ID" value="CAB0030039.1"/>
    <property type="molecule type" value="Genomic_DNA"/>
</dbReference>
<proteinExistence type="predicted"/>
<dbReference type="AlphaFoldDB" id="A0A6H5HWJ3"/>
<evidence type="ECO:0000313" key="1">
    <source>
        <dbReference type="EMBL" id="CAB0030039.1"/>
    </source>
</evidence>
<name>A0A6H5HWJ3_9HYME</name>
<protein>
    <submittedName>
        <fullName evidence="1">Uncharacterized protein</fullName>
    </submittedName>
</protein>
<gene>
    <name evidence="1" type="ORF">TBRA_LOCUS2055</name>
</gene>
<dbReference type="Proteomes" id="UP000479190">
    <property type="component" value="Unassembled WGS sequence"/>
</dbReference>
<feature type="non-terminal residue" evidence="1">
    <location>
        <position position="89"/>
    </location>
</feature>
<sequence>MEKRAIYNLPRGEGFLTYGVYDFGDQKITQDKYLVKFGTDEEDTYLDPNTECEPEEAGLNNIFEDDKGHYCVSTTCMKSYYNNNLQKTR</sequence>
<accession>A0A6H5HWJ3</accession>